<evidence type="ECO:0000259" key="2">
    <source>
        <dbReference type="PROSITE" id="PS50102"/>
    </source>
</evidence>
<dbReference type="SMART" id="SM00360">
    <property type="entry name" value="RRM"/>
    <property type="match status" value="1"/>
</dbReference>
<dbReference type="PANTHER" id="PTHR48025">
    <property type="entry name" value="OS02G0815200 PROTEIN"/>
    <property type="match status" value="1"/>
</dbReference>
<dbReference type="Gene3D" id="3.30.70.330">
    <property type="match status" value="1"/>
</dbReference>
<dbReference type="SUPFAM" id="SSF54928">
    <property type="entry name" value="RNA-binding domain, RBD"/>
    <property type="match status" value="1"/>
</dbReference>
<dbReference type="InterPro" id="IPR000504">
    <property type="entry name" value="RRM_dom"/>
</dbReference>
<dbReference type="AlphaFoldDB" id="A0A4U1BGD7"/>
<comment type="caution">
    <text evidence="3">The sequence shown here is derived from an EMBL/GenBank/DDBJ whole genome shotgun (WGS) entry which is preliminary data.</text>
</comment>
<dbReference type="PROSITE" id="PS50102">
    <property type="entry name" value="RRM"/>
    <property type="match status" value="1"/>
</dbReference>
<dbReference type="InterPro" id="IPR035979">
    <property type="entry name" value="RBD_domain_sf"/>
</dbReference>
<dbReference type="OrthoDB" id="9798855at2"/>
<proteinExistence type="predicted"/>
<evidence type="ECO:0000313" key="4">
    <source>
        <dbReference type="Proteomes" id="UP000305675"/>
    </source>
</evidence>
<dbReference type="InterPro" id="IPR050502">
    <property type="entry name" value="Euk_RNA-bind_prot"/>
</dbReference>
<dbReference type="RefSeq" id="WP_136865167.1">
    <property type="nucleotide sequence ID" value="NZ_SWCJ01000024.1"/>
</dbReference>
<evidence type="ECO:0000256" key="1">
    <source>
        <dbReference type="ARBA" id="ARBA00022884"/>
    </source>
</evidence>
<dbReference type="InterPro" id="IPR012677">
    <property type="entry name" value="Nucleotide-bd_a/b_plait_sf"/>
</dbReference>
<feature type="domain" description="RRM" evidence="2">
    <location>
        <begin position="1"/>
        <end position="78"/>
    </location>
</feature>
<dbReference type="Proteomes" id="UP000305675">
    <property type="component" value="Unassembled WGS sequence"/>
</dbReference>
<gene>
    <name evidence="3" type="ORF">FCL42_19825</name>
</gene>
<organism evidence="3 4">
    <name type="scientific">Ferrimonas aestuarii</name>
    <dbReference type="NCBI Taxonomy" id="2569539"/>
    <lineage>
        <taxon>Bacteria</taxon>
        <taxon>Pseudomonadati</taxon>
        <taxon>Pseudomonadota</taxon>
        <taxon>Gammaproteobacteria</taxon>
        <taxon>Alteromonadales</taxon>
        <taxon>Ferrimonadaceae</taxon>
        <taxon>Ferrimonas</taxon>
    </lineage>
</organism>
<dbReference type="PANTHER" id="PTHR48025:SF1">
    <property type="entry name" value="RRM DOMAIN-CONTAINING PROTEIN"/>
    <property type="match status" value="1"/>
</dbReference>
<name>A0A4U1BGD7_9GAMM</name>
<dbReference type="Pfam" id="PF00076">
    <property type="entry name" value="RRM_1"/>
    <property type="match status" value="1"/>
</dbReference>
<sequence>MKLLVRNLSRSMTEEQLIELFEKFGAVEHCNIVMDEDTGESKGFGFIEMPSYDKARKAMFKLDGKLIEGKLIKIRQQN</sequence>
<dbReference type="EMBL" id="SWCJ01000024">
    <property type="protein sequence ID" value="TKB50035.1"/>
    <property type="molecule type" value="Genomic_DNA"/>
</dbReference>
<protein>
    <submittedName>
        <fullName evidence="3">RNA-binding protein</fullName>
    </submittedName>
</protein>
<reference evidence="3 4" key="1">
    <citation type="submission" date="2019-04" db="EMBL/GenBank/DDBJ databases">
        <authorList>
            <person name="Hwang J.C."/>
        </authorList>
    </citation>
    <scope>NUCLEOTIDE SEQUENCE [LARGE SCALE GENOMIC DNA]</scope>
    <source>
        <strain evidence="3 4">IMCC35002</strain>
    </source>
</reference>
<keyword evidence="1" id="KW-0694">RNA-binding</keyword>
<accession>A0A4U1BGD7</accession>
<keyword evidence="4" id="KW-1185">Reference proteome</keyword>
<dbReference type="GO" id="GO:0003729">
    <property type="term" value="F:mRNA binding"/>
    <property type="evidence" value="ECO:0007669"/>
    <property type="project" value="TreeGrafter"/>
</dbReference>
<evidence type="ECO:0000313" key="3">
    <source>
        <dbReference type="EMBL" id="TKB50035.1"/>
    </source>
</evidence>